<proteinExistence type="predicted"/>
<dbReference type="GeneID" id="34587931"/>
<organism evidence="2 3">
    <name type="scientific">Fonsecaea nubica</name>
    <dbReference type="NCBI Taxonomy" id="856822"/>
    <lineage>
        <taxon>Eukaryota</taxon>
        <taxon>Fungi</taxon>
        <taxon>Dikarya</taxon>
        <taxon>Ascomycota</taxon>
        <taxon>Pezizomycotina</taxon>
        <taxon>Eurotiomycetes</taxon>
        <taxon>Chaetothyriomycetidae</taxon>
        <taxon>Chaetothyriales</taxon>
        <taxon>Herpotrichiellaceae</taxon>
        <taxon>Fonsecaea</taxon>
    </lineage>
</organism>
<feature type="region of interest" description="Disordered" evidence="1">
    <location>
        <begin position="34"/>
        <end position="53"/>
    </location>
</feature>
<feature type="compositionally biased region" description="Polar residues" evidence="1">
    <location>
        <begin position="34"/>
        <end position="45"/>
    </location>
</feature>
<gene>
    <name evidence="2" type="ORF">AYO20_04513</name>
</gene>
<evidence type="ECO:0000313" key="3">
    <source>
        <dbReference type="Proteomes" id="UP000185904"/>
    </source>
</evidence>
<name>A0A178D1Y1_9EURO</name>
<dbReference type="Proteomes" id="UP000185904">
    <property type="component" value="Unassembled WGS sequence"/>
</dbReference>
<sequence>MAQQTIYTNTFFLREWKVSGLWNSILREAMEANKTQNPGVNNGPWQISPEAYPNDFDTQSNRSDLLVSQLRQNGNQCDTVDHPLIYFEAKRGASNNYTSNARWRAVRMQIEAWCDLADGVEKGRPCWAIGAIGKEVKFWIFTGSILYNGSNSKMVPVWCDNNQAVVGWSQPHWQNGDNADDRAPYEYHEGSVPIIIDHMLSHPWAENLPHPSGQGQDAW</sequence>
<comment type="caution">
    <text evidence="2">The sequence shown here is derived from an EMBL/GenBank/DDBJ whole genome shotgun (WGS) entry which is preliminary data.</text>
</comment>
<dbReference type="RefSeq" id="XP_022501111.1">
    <property type="nucleotide sequence ID" value="XM_022642809.1"/>
</dbReference>
<evidence type="ECO:0000313" key="2">
    <source>
        <dbReference type="EMBL" id="OAL36099.1"/>
    </source>
</evidence>
<accession>A0A178D1Y1</accession>
<keyword evidence="3" id="KW-1185">Reference proteome</keyword>
<reference evidence="2 3" key="1">
    <citation type="submission" date="2016-03" db="EMBL/GenBank/DDBJ databases">
        <title>The draft genome sequence of Fonsecaea nubica causative agent of cutaneous subcutaneous infection in human host.</title>
        <authorList>
            <person name="Costa F."/>
            <person name="Sybren D.H."/>
            <person name="Raittz R.T."/>
            <person name="Weiss V.A."/>
            <person name="Leao A.C."/>
            <person name="Gomes R."/>
            <person name="De Souza E.M."/>
            <person name="Pedrosa F.O."/>
            <person name="Steffens M.B."/>
            <person name="Bombassaro A."/>
            <person name="Tadra-Sfeir M.Z."/>
            <person name="Moreno L.F."/>
            <person name="Najafzadeh M.J."/>
            <person name="Felipe M.S."/>
            <person name="Teixeira M."/>
            <person name="Sun J."/>
            <person name="Xi L."/>
            <person name="Castro M.A."/>
            <person name="Vicente V.A."/>
        </authorList>
    </citation>
    <scope>NUCLEOTIDE SEQUENCE [LARGE SCALE GENOMIC DNA]</scope>
    <source>
        <strain evidence="2 3">CBS 269.64</strain>
    </source>
</reference>
<protein>
    <submittedName>
        <fullName evidence="2">Uncharacterized protein</fullName>
    </submittedName>
</protein>
<dbReference type="EMBL" id="LVCJ01000024">
    <property type="protein sequence ID" value="OAL36099.1"/>
    <property type="molecule type" value="Genomic_DNA"/>
</dbReference>
<evidence type="ECO:0000256" key="1">
    <source>
        <dbReference type="SAM" id="MobiDB-lite"/>
    </source>
</evidence>
<dbReference type="OrthoDB" id="5271457at2759"/>
<dbReference type="AlphaFoldDB" id="A0A178D1Y1"/>